<dbReference type="EMBL" id="FMZH01000007">
    <property type="protein sequence ID" value="SDD67543.1"/>
    <property type="molecule type" value="Genomic_DNA"/>
</dbReference>
<proteinExistence type="predicted"/>
<organism evidence="1 2">
    <name type="scientific">Pedobacter soli</name>
    <dbReference type="NCBI Taxonomy" id="390242"/>
    <lineage>
        <taxon>Bacteria</taxon>
        <taxon>Pseudomonadati</taxon>
        <taxon>Bacteroidota</taxon>
        <taxon>Sphingobacteriia</taxon>
        <taxon>Sphingobacteriales</taxon>
        <taxon>Sphingobacteriaceae</taxon>
        <taxon>Pedobacter</taxon>
    </lineage>
</organism>
<dbReference type="Proteomes" id="UP000199455">
    <property type="component" value="Unassembled WGS sequence"/>
</dbReference>
<protein>
    <submittedName>
        <fullName evidence="1">Uncharacterized protein</fullName>
    </submittedName>
</protein>
<dbReference type="AlphaFoldDB" id="A0A1G6WPE8"/>
<accession>A0A1G6WPE8</accession>
<sequence length="68" mass="7975">MDNLFQNLLKSVSNNNERDSLAKDNFLIENPEISFESDHNLLNLIAEIIVENIVKRIRDGRNRIHQDQ</sequence>
<gene>
    <name evidence="1" type="ORF">SAMN04488024_10779</name>
</gene>
<reference evidence="2" key="1">
    <citation type="submission" date="2016-10" db="EMBL/GenBank/DDBJ databases">
        <authorList>
            <person name="Varghese N."/>
            <person name="Submissions S."/>
        </authorList>
    </citation>
    <scope>NUCLEOTIDE SEQUENCE [LARGE SCALE GENOMIC DNA]</scope>
    <source>
        <strain evidence="2">DSM 18609</strain>
    </source>
</reference>
<evidence type="ECO:0000313" key="1">
    <source>
        <dbReference type="EMBL" id="SDD67543.1"/>
    </source>
</evidence>
<name>A0A1G6WPE8_9SPHI</name>
<keyword evidence="2" id="KW-1185">Reference proteome</keyword>
<evidence type="ECO:0000313" key="2">
    <source>
        <dbReference type="Proteomes" id="UP000199455"/>
    </source>
</evidence>